<keyword evidence="10" id="KW-1185">Reference proteome</keyword>
<protein>
    <submittedName>
        <fullName evidence="9">Acyltransferase family protein</fullName>
    </submittedName>
</protein>
<evidence type="ECO:0000256" key="6">
    <source>
        <dbReference type="ARBA" id="ARBA00023136"/>
    </source>
</evidence>
<dbReference type="Proteomes" id="UP000596929">
    <property type="component" value="Unassembled WGS sequence"/>
</dbReference>
<gene>
    <name evidence="9" type="ORF">H8S20_04105</name>
</gene>
<evidence type="ECO:0000259" key="8">
    <source>
        <dbReference type="Pfam" id="PF01757"/>
    </source>
</evidence>
<dbReference type="PANTHER" id="PTHR40074">
    <property type="entry name" value="O-ACETYLTRANSFERASE WECH"/>
    <property type="match status" value="1"/>
</dbReference>
<feature type="transmembrane region" description="Helical" evidence="7">
    <location>
        <begin position="229"/>
        <end position="252"/>
    </location>
</feature>
<comment type="subcellular location">
    <subcellularLocation>
        <location evidence="1">Cell membrane</location>
        <topology evidence="1">Multi-pass membrane protein</topology>
    </subcellularLocation>
</comment>
<feature type="transmembrane region" description="Helical" evidence="7">
    <location>
        <begin position="168"/>
        <end position="186"/>
    </location>
</feature>
<feature type="transmembrane region" description="Helical" evidence="7">
    <location>
        <begin position="42"/>
        <end position="60"/>
    </location>
</feature>
<accession>A0ABR7D9R4</accession>
<comment type="similarity">
    <text evidence="2">Belongs to the acyltransferase 3 family.</text>
</comment>
<keyword evidence="5 7" id="KW-1133">Transmembrane helix</keyword>
<evidence type="ECO:0000313" key="9">
    <source>
        <dbReference type="EMBL" id="MBC5628072.1"/>
    </source>
</evidence>
<evidence type="ECO:0000313" key="10">
    <source>
        <dbReference type="Proteomes" id="UP000596929"/>
    </source>
</evidence>
<feature type="transmembrane region" description="Helical" evidence="7">
    <location>
        <begin position="143"/>
        <end position="162"/>
    </location>
</feature>
<dbReference type="GO" id="GO:0016746">
    <property type="term" value="F:acyltransferase activity"/>
    <property type="evidence" value="ECO:0007669"/>
    <property type="project" value="UniProtKB-KW"/>
</dbReference>
<keyword evidence="3" id="KW-1003">Cell membrane</keyword>
<dbReference type="Pfam" id="PF01757">
    <property type="entry name" value="Acyl_transf_3"/>
    <property type="match status" value="1"/>
</dbReference>
<feature type="transmembrane region" description="Helical" evidence="7">
    <location>
        <begin position="198"/>
        <end position="217"/>
    </location>
</feature>
<keyword evidence="6 7" id="KW-0472">Membrane</keyword>
<keyword evidence="9" id="KW-0808">Transferase</keyword>
<feature type="transmembrane region" description="Helical" evidence="7">
    <location>
        <begin position="111"/>
        <end position="131"/>
    </location>
</feature>
<proteinExistence type="inferred from homology"/>
<evidence type="ECO:0000256" key="4">
    <source>
        <dbReference type="ARBA" id="ARBA00022692"/>
    </source>
</evidence>
<keyword evidence="9" id="KW-0012">Acyltransferase</keyword>
<feature type="transmembrane region" description="Helical" evidence="7">
    <location>
        <begin position="72"/>
        <end position="91"/>
    </location>
</feature>
<evidence type="ECO:0000256" key="7">
    <source>
        <dbReference type="SAM" id="Phobius"/>
    </source>
</evidence>
<evidence type="ECO:0000256" key="1">
    <source>
        <dbReference type="ARBA" id="ARBA00004651"/>
    </source>
</evidence>
<keyword evidence="4 7" id="KW-0812">Transmembrane</keyword>
<evidence type="ECO:0000256" key="5">
    <source>
        <dbReference type="ARBA" id="ARBA00022989"/>
    </source>
</evidence>
<evidence type="ECO:0000256" key="3">
    <source>
        <dbReference type="ARBA" id="ARBA00022475"/>
    </source>
</evidence>
<feature type="domain" description="Acyltransferase 3" evidence="8">
    <location>
        <begin position="2"/>
        <end position="316"/>
    </location>
</feature>
<comment type="caution">
    <text evidence="9">The sequence shown here is derived from an EMBL/GenBank/DDBJ whole genome shotgun (WGS) entry which is preliminary data.</text>
</comment>
<name>A0ABR7D9R4_9CLOT</name>
<sequence>MLRVISALLVVMLHISQPLVSNYYLYGKEVWWGANLLNVLSRFAVPIFFMVSGALLLTKIEDPIKFYKNRFLNILIPFIIWSFVLIVYKNAGDLTQISLKNSLIEIIQNQVYFHLWFYYDLISIYILVPIMRKIIVALNEKELLFILVLWGVFNNIIPTMQFSFDFNIAIKNMFFVGNIGYFLLGYYLKTYVVERINLIKSGIIFVIGYVGSVILVYKSIYLDSGGVDQFFYSGNSAFILIMSIGIFIFINKIRFADNSILKKLIIFLNGYTVGIYFLHPIIIDILIKFNISIDRIPKFYGLIIIYLVVLSICLIIISIMKKIPFVKKVV</sequence>
<evidence type="ECO:0000256" key="2">
    <source>
        <dbReference type="ARBA" id="ARBA00007400"/>
    </source>
</evidence>
<feature type="transmembrane region" description="Helical" evidence="7">
    <location>
        <begin position="264"/>
        <end position="287"/>
    </location>
</feature>
<reference evidence="9 10" key="1">
    <citation type="submission" date="2020-08" db="EMBL/GenBank/DDBJ databases">
        <title>Genome public.</title>
        <authorList>
            <person name="Liu C."/>
            <person name="Sun Q."/>
        </authorList>
    </citation>
    <scope>NUCLEOTIDE SEQUENCE [LARGE SCALE GENOMIC DNA]</scope>
    <source>
        <strain evidence="9 10">NSJ-6</strain>
    </source>
</reference>
<dbReference type="InterPro" id="IPR002656">
    <property type="entry name" value="Acyl_transf_3_dom"/>
</dbReference>
<dbReference type="RefSeq" id="WP_186859338.1">
    <property type="nucleotide sequence ID" value="NZ_JACOOO010000004.1"/>
</dbReference>
<dbReference type="EMBL" id="JACOOO010000004">
    <property type="protein sequence ID" value="MBC5628072.1"/>
    <property type="molecule type" value="Genomic_DNA"/>
</dbReference>
<organism evidence="9 10">
    <name type="scientific">Clostridium hominis</name>
    <dbReference type="NCBI Taxonomy" id="2763036"/>
    <lineage>
        <taxon>Bacteria</taxon>
        <taxon>Bacillati</taxon>
        <taxon>Bacillota</taxon>
        <taxon>Clostridia</taxon>
        <taxon>Eubacteriales</taxon>
        <taxon>Clostridiaceae</taxon>
        <taxon>Clostridium</taxon>
    </lineage>
</organism>
<feature type="transmembrane region" description="Helical" evidence="7">
    <location>
        <begin position="299"/>
        <end position="320"/>
    </location>
</feature>
<dbReference type="PANTHER" id="PTHR40074:SF2">
    <property type="entry name" value="O-ACETYLTRANSFERASE WECH"/>
    <property type="match status" value="1"/>
</dbReference>